<evidence type="ECO:0000313" key="3">
    <source>
        <dbReference type="Proteomes" id="UP000033935"/>
    </source>
</evidence>
<reference evidence="2 3" key="1">
    <citation type="journal article" date="2015" name="Nature">
        <title>rRNA introns, odd ribosomes, and small enigmatic genomes across a large radiation of phyla.</title>
        <authorList>
            <person name="Brown C.T."/>
            <person name="Hug L.A."/>
            <person name="Thomas B.C."/>
            <person name="Sharon I."/>
            <person name="Castelle C.J."/>
            <person name="Singh A."/>
            <person name="Wilkins M.J."/>
            <person name="Williams K.H."/>
            <person name="Banfield J.F."/>
        </authorList>
    </citation>
    <scope>NUCLEOTIDE SEQUENCE [LARGE SCALE GENOMIC DNA]</scope>
</reference>
<dbReference type="GO" id="GO:0003676">
    <property type="term" value="F:nucleic acid binding"/>
    <property type="evidence" value="ECO:0007669"/>
    <property type="project" value="InterPro"/>
</dbReference>
<dbReference type="InterPro" id="IPR012337">
    <property type="entry name" value="RNaseH-like_sf"/>
</dbReference>
<dbReference type="InterPro" id="IPR001584">
    <property type="entry name" value="Integrase_cat-core"/>
</dbReference>
<evidence type="ECO:0000313" key="2">
    <source>
        <dbReference type="EMBL" id="KKR04250.1"/>
    </source>
</evidence>
<dbReference type="PROSITE" id="PS50994">
    <property type="entry name" value="INTEGRASE"/>
    <property type="match status" value="1"/>
</dbReference>
<organism evidence="2 3">
    <name type="scientific">Candidatus Uhrbacteria bacterium GW2011_GWF2_39_13</name>
    <dbReference type="NCBI Taxonomy" id="1618995"/>
    <lineage>
        <taxon>Bacteria</taxon>
        <taxon>Candidatus Uhriibacteriota</taxon>
    </lineage>
</organism>
<dbReference type="InterPro" id="IPR047797">
    <property type="entry name" value="ISNCY_transpos"/>
</dbReference>
<proteinExistence type="predicted"/>
<gene>
    <name evidence="2" type="ORF">UT30_C0010G0014</name>
</gene>
<name>A0A0G0Q1F5_9BACT</name>
<protein>
    <submittedName>
        <fullName evidence="2">Integrase catalytic region</fullName>
    </submittedName>
</protein>
<dbReference type="Gene3D" id="3.30.420.10">
    <property type="entry name" value="Ribonuclease H-like superfamily/Ribonuclease H"/>
    <property type="match status" value="1"/>
</dbReference>
<evidence type="ECO:0000259" key="1">
    <source>
        <dbReference type="PROSITE" id="PS50994"/>
    </source>
</evidence>
<dbReference type="Proteomes" id="UP000033935">
    <property type="component" value="Unassembled WGS sequence"/>
</dbReference>
<dbReference type="InterPro" id="IPR009057">
    <property type="entry name" value="Homeodomain-like_sf"/>
</dbReference>
<dbReference type="SUPFAM" id="SSF46689">
    <property type="entry name" value="Homeodomain-like"/>
    <property type="match status" value="1"/>
</dbReference>
<dbReference type="InterPro" id="IPR036397">
    <property type="entry name" value="RNaseH_sf"/>
</dbReference>
<accession>A0A0G0Q1F5</accession>
<feature type="domain" description="Integrase catalytic" evidence="1">
    <location>
        <begin position="132"/>
        <end position="307"/>
    </location>
</feature>
<dbReference type="EMBL" id="LBWG01000010">
    <property type="protein sequence ID" value="KKR04250.1"/>
    <property type="molecule type" value="Genomic_DNA"/>
</dbReference>
<dbReference type="NCBIfam" id="NF033594">
    <property type="entry name" value="transpos_ISNCY_2"/>
    <property type="match status" value="1"/>
</dbReference>
<dbReference type="AlphaFoldDB" id="A0A0G0Q1F5"/>
<dbReference type="SUPFAM" id="SSF53098">
    <property type="entry name" value="Ribonuclease H-like"/>
    <property type="match status" value="1"/>
</dbReference>
<dbReference type="PANTHER" id="PTHR35004:SF7">
    <property type="entry name" value="INTEGRASE PROTEIN"/>
    <property type="match status" value="1"/>
</dbReference>
<dbReference type="PANTHER" id="PTHR35004">
    <property type="entry name" value="TRANSPOSASE RV3428C-RELATED"/>
    <property type="match status" value="1"/>
</dbReference>
<dbReference type="GO" id="GO:0015074">
    <property type="term" value="P:DNA integration"/>
    <property type="evidence" value="ECO:0007669"/>
    <property type="project" value="InterPro"/>
</dbReference>
<sequence>MSQKEVDRHGIIKRIIDGKINGTEAAKLLKISTRQVRRLKSVVFEKGAKGLVHGNRGKPGNRRLSEEKRNEIINLLKEKYPDFKPTFACEKLRECHEIIHDPKTIRAIQITEGLWKPRRKKAGSKHRSWRQRRSCQGEMEQFDGSYEDWFENRGPKCCLLASIDDATGCITKATFGFHEGVVPVFTFWKEYLEQHGKPRSIYLDKFSTYKMNCKEAKDNPDLKTQFQRAAEELHVELIFANSPQAKGRVERLFETLQDRLIKELRLANVSTLEEGNIFLETYLPKFNEQFGVEAMNDSDLHSQLTKKELDSLSSVFSRQEKRTVQNDFTVSYKNVWYQFLEKQLVVVAKRDEVTVEERLDGSIYIRLRGKYLAYKVLPERPMKTKTTTWVLTNKQVTKPTIDHPWRKQIAKDCALSQLTH</sequence>
<comment type="caution">
    <text evidence="2">The sequence shown here is derived from an EMBL/GenBank/DDBJ whole genome shotgun (WGS) entry which is preliminary data.</text>
</comment>